<dbReference type="AlphaFoldDB" id="A0A5M3MEP2"/>
<dbReference type="KEGG" id="cput:CONPUDRAFT_138932"/>
<gene>
    <name evidence="1" type="ORF">CONPUDRAFT_138932</name>
</gene>
<evidence type="ECO:0000313" key="2">
    <source>
        <dbReference type="Proteomes" id="UP000053558"/>
    </source>
</evidence>
<sequence>MICEDKNGRFVGIDVAATHPDTHFKDGGSSAAREILRDACPGPYQQCKELLQTSIPPTIDSNKIIPRKNGFVHTVLEAYNQHRALVVRPDDVWLAILTQFSAYVNAHAEELRTSFVAHEDKKELVVIANGNRYSVDFGDLSRQMTGEMHKNVVDPALRDWVMPMFSTTTVTDTTVYAMVMMASMKAYFDYRFGLRCGIPRVTLDGTRADWEAILVRLEKLKEYGLQTTAWYHLLRPVISRFVRAFDEPSSKANLDFWDKVFHRKGNASGPSFFMGWIAAFCVFTDEGHWQGPKLKETADTQSAEYVSLSTEQFTSKLFEKHTETRFTGPLYLELDGVQYPHITSIPNGFAEVDVLLDDNGELFRTLLTAGSIGTLICSSRDKTVSTTGIRDTVQSVPGWWMFIKNSEEETEKAQKNPFGL</sequence>
<dbReference type="EMBL" id="JH711583">
    <property type="protein sequence ID" value="EIW77692.1"/>
    <property type="molecule type" value="Genomic_DNA"/>
</dbReference>
<protein>
    <submittedName>
        <fullName evidence="1">Uncharacterized protein</fullName>
    </submittedName>
</protein>
<reference evidence="2" key="1">
    <citation type="journal article" date="2012" name="Science">
        <title>The Paleozoic origin of enzymatic lignin decomposition reconstructed from 31 fungal genomes.</title>
        <authorList>
            <person name="Floudas D."/>
            <person name="Binder M."/>
            <person name="Riley R."/>
            <person name="Barry K."/>
            <person name="Blanchette R.A."/>
            <person name="Henrissat B."/>
            <person name="Martinez A.T."/>
            <person name="Otillar R."/>
            <person name="Spatafora J.W."/>
            <person name="Yadav J.S."/>
            <person name="Aerts A."/>
            <person name="Benoit I."/>
            <person name="Boyd A."/>
            <person name="Carlson A."/>
            <person name="Copeland A."/>
            <person name="Coutinho P.M."/>
            <person name="de Vries R.P."/>
            <person name="Ferreira P."/>
            <person name="Findley K."/>
            <person name="Foster B."/>
            <person name="Gaskell J."/>
            <person name="Glotzer D."/>
            <person name="Gorecki P."/>
            <person name="Heitman J."/>
            <person name="Hesse C."/>
            <person name="Hori C."/>
            <person name="Igarashi K."/>
            <person name="Jurgens J.A."/>
            <person name="Kallen N."/>
            <person name="Kersten P."/>
            <person name="Kohler A."/>
            <person name="Kuees U."/>
            <person name="Kumar T.K.A."/>
            <person name="Kuo A."/>
            <person name="LaButti K."/>
            <person name="Larrondo L.F."/>
            <person name="Lindquist E."/>
            <person name="Ling A."/>
            <person name="Lombard V."/>
            <person name="Lucas S."/>
            <person name="Lundell T."/>
            <person name="Martin R."/>
            <person name="McLaughlin D.J."/>
            <person name="Morgenstern I."/>
            <person name="Morin E."/>
            <person name="Murat C."/>
            <person name="Nagy L.G."/>
            <person name="Nolan M."/>
            <person name="Ohm R.A."/>
            <person name="Patyshakuliyeva A."/>
            <person name="Rokas A."/>
            <person name="Ruiz-Duenas F.J."/>
            <person name="Sabat G."/>
            <person name="Salamov A."/>
            <person name="Samejima M."/>
            <person name="Schmutz J."/>
            <person name="Slot J.C."/>
            <person name="St John F."/>
            <person name="Stenlid J."/>
            <person name="Sun H."/>
            <person name="Sun S."/>
            <person name="Syed K."/>
            <person name="Tsang A."/>
            <person name="Wiebenga A."/>
            <person name="Young D."/>
            <person name="Pisabarro A."/>
            <person name="Eastwood D.C."/>
            <person name="Martin F."/>
            <person name="Cullen D."/>
            <person name="Grigoriev I.V."/>
            <person name="Hibbett D.S."/>
        </authorList>
    </citation>
    <scope>NUCLEOTIDE SEQUENCE [LARGE SCALE GENOMIC DNA]</scope>
    <source>
        <strain evidence="2">RWD-64-598 SS2</strain>
    </source>
</reference>
<dbReference type="GeneID" id="19201271"/>
<accession>A0A5M3MEP2</accession>
<comment type="caution">
    <text evidence="1">The sequence shown here is derived from an EMBL/GenBank/DDBJ whole genome shotgun (WGS) entry which is preliminary data.</text>
</comment>
<dbReference type="PANTHER" id="PTHR31252:SF11">
    <property type="entry name" value="DUF4419 DOMAIN-CONTAINING PROTEIN"/>
    <property type="match status" value="1"/>
</dbReference>
<dbReference type="InterPro" id="IPR025533">
    <property type="entry name" value="DUF4419"/>
</dbReference>
<evidence type="ECO:0000313" key="1">
    <source>
        <dbReference type="EMBL" id="EIW77692.1"/>
    </source>
</evidence>
<proteinExistence type="predicted"/>
<dbReference type="Pfam" id="PF14388">
    <property type="entry name" value="DUF4419"/>
    <property type="match status" value="1"/>
</dbReference>
<dbReference type="PANTHER" id="PTHR31252">
    <property type="entry name" value="DUF4419 DOMAIN-CONTAINING PROTEIN"/>
    <property type="match status" value="1"/>
</dbReference>
<dbReference type="OMA" id="IVPELRW"/>
<organism evidence="1 2">
    <name type="scientific">Coniophora puteana (strain RWD-64-598)</name>
    <name type="common">Brown rot fungus</name>
    <dbReference type="NCBI Taxonomy" id="741705"/>
    <lineage>
        <taxon>Eukaryota</taxon>
        <taxon>Fungi</taxon>
        <taxon>Dikarya</taxon>
        <taxon>Basidiomycota</taxon>
        <taxon>Agaricomycotina</taxon>
        <taxon>Agaricomycetes</taxon>
        <taxon>Agaricomycetidae</taxon>
        <taxon>Boletales</taxon>
        <taxon>Coniophorineae</taxon>
        <taxon>Coniophoraceae</taxon>
        <taxon>Coniophora</taxon>
    </lineage>
</organism>
<keyword evidence="2" id="KW-1185">Reference proteome</keyword>
<dbReference type="Proteomes" id="UP000053558">
    <property type="component" value="Unassembled WGS sequence"/>
</dbReference>
<dbReference type="RefSeq" id="XP_007772064.1">
    <property type="nucleotide sequence ID" value="XM_007773874.1"/>
</dbReference>
<dbReference type="OrthoDB" id="9978173at2759"/>
<name>A0A5M3MEP2_CONPW</name>